<organism evidence="2 3">
    <name type="scientific">Natronosporangium hydrolyticum</name>
    <dbReference type="NCBI Taxonomy" id="2811111"/>
    <lineage>
        <taxon>Bacteria</taxon>
        <taxon>Bacillati</taxon>
        <taxon>Actinomycetota</taxon>
        <taxon>Actinomycetes</taxon>
        <taxon>Micromonosporales</taxon>
        <taxon>Micromonosporaceae</taxon>
        <taxon>Natronosporangium</taxon>
    </lineage>
</organism>
<evidence type="ECO:0000313" key="3">
    <source>
        <dbReference type="Proteomes" id="UP000662857"/>
    </source>
</evidence>
<reference evidence="2" key="1">
    <citation type="submission" date="2021-02" db="EMBL/GenBank/DDBJ databases">
        <title>Natrosporangium hydrolyticum gen. nov., sp. nov, a haloalkaliphilic actinobacterium from a soda solonchak soil.</title>
        <authorList>
            <person name="Sorokin D.Y."/>
            <person name="Khijniak T.V."/>
            <person name="Zakharycheva A.P."/>
            <person name="Boueva O.V."/>
            <person name="Ariskina E.V."/>
            <person name="Hahnke R.L."/>
            <person name="Bunk B."/>
            <person name="Sproer C."/>
            <person name="Schumann P."/>
            <person name="Evtushenko L.I."/>
            <person name="Kublanov I.V."/>
        </authorList>
    </citation>
    <scope>NUCLEOTIDE SEQUENCE</scope>
    <source>
        <strain evidence="2">DSM 106523</strain>
    </source>
</reference>
<gene>
    <name evidence="2" type="ORF">JQS43_02090</name>
</gene>
<proteinExistence type="predicted"/>
<evidence type="ECO:0000256" key="1">
    <source>
        <dbReference type="SAM" id="MobiDB-lite"/>
    </source>
</evidence>
<evidence type="ECO:0000313" key="2">
    <source>
        <dbReference type="EMBL" id="QSB15185.1"/>
    </source>
</evidence>
<accession>A0A895YGI5</accession>
<dbReference type="Proteomes" id="UP000662857">
    <property type="component" value="Chromosome"/>
</dbReference>
<name>A0A895YGI5_9ACTN</name>
<feature type="compositionally biased region" description="Polar residues" evidence="1">
    <location>
        <begin position="139"/>
        <end position="158"/>
    </location>
</feature>
<feature type="compositionally biased region" description="Basic and acidic residues" evidence="1">
    <location>
        <begin position="59"/>
        <end position="68"/>
    </location>
</feature>
<sequence length="198" mass="20245">MGNRSRLALGLAGGYLLGRYRKTRWLLAVAALVASKRLGEAALARGGDEGGEGGGSSPELKKLADQGRETAASLLANQMRGLSSRIHSKTESLQQSSAESTESPAEPSAQEAGGQDEEAGGQDEEAAEQEEEAAEQPKDQATSETQPESSAPSNSKGSTKGGTPARRSGGSRGGGAASGERAQVSGRPDGLGAARRRR</sequence>
<feature type="compositionally biased region" description="Acidic residues" evidence="1">
    <location>
        <begin position="114"/>
        <end position="134"/>
    </location>
</feature>
<feature type="compositionally biased region" description="Low complexity" evidence="1">
    <location>
        <begin position="94"/>
        <end position="113"/>
    </location>
</feature>
<dbReference type="EMBL" id="CP070499">
    <property type="protein sequence ID" value="QSB15185.1"/>
    <property type="molecule type" value="Genomic_DNA"/>
</dbReference>
<dbReference type="KEGG" id="nhy:JQS43_02090"/>
<protein>
    <submittedName>
        <fullName evidence="2">Uncharacterized protein</fullName>
    </submittedName>
</protein>
<dbReference type="AlphaFoldDB" id="A0A895YGI5"/>
<feature type="region of interest" description="Disordered" evidence="1">
    <location>
        <begin position="44"/>
        <end position="198"/>
    </location>
</feature>
<dbReference type="RefSeq" id="WP_239677361.1">
    <property type="nucleotide sequence ID" value="NZ_CP070499.1"/>
</dbReference>
<keyword evidence="3" id="KW-1185">Reference proteome</keyword>